<dbReference type="EMBL" id="CP026399">
    <property type="protein sequence ID" value="AUY05291.1"/>
    <property type="molecule type" value="Genomic_DNA"/>
</dbReference>
<dbReference type="AlphaFoldDB" id="A0A7U5TRG3"/>
<sequence>MHINGRAPETQKMTFLKQKDDFDNVMMQWMLPDAKTGRWLGLDYVKRNNKAILNVEVIRKNMDDPREFWTYDCRKVK</sequence>
<evidence type="ECO:0000313" key="2">
    <source>
        <dbReference type="Proteomes" id="UP000239554"/>
    </source>
</evidence>
<dbReference type="Proteomes" id="UP000239554">
    <property type="component" value="Chromosome"/>
</dbReference>
<organism evidence="1 2">
    <name type="scientific">Escherichia coli</name>
    <dbReference type="NCBI Taxonomy" id="562"/>
    <lineage>
        <taxon>Bacteria</taxon>
        <taxon>Pseudomonadati</taxon>
        <taxon>Pseudomonadota</taxon>
        <taxon>Gammaproteobacteria</taxon>
        <taxon>Enterobacterales</taxon>
        <taxon>Enterobacteriaceae</taxon>
        <taxon>Escherichia</taxon>
    </lineage>
</organism>
<protein>
    <submittedName>
        <fullName evidence="1">Uncharacterized protein</fullName>
    </submittedName>
</protein>
<evidence type="ECO:0000313" key="1">
    <source>
        <dbReference type="EMBL" id="AUY05291.1"/>
    </source>
</evidence>
<gene>
    <name evidence="1" type="ORF">C3F40_04985</name>
</gene>
<accession>A0A7U5TRG3</accession>
<proteinExistence type="predicted"/>
<reference evidence="1 2" key="1">
    <citation type="journal article" date="2018" name="MBio">
        <title>Genomic Analysis of Hospital Plumbing Reveals Diverse Reservoir of Bacterial Plasmids Conferring Carbapenem Resistance.</title>
        <authorList>
            <consortium name="NISC Comparative Sequencing Program"/>
            <person name="Weingarten R.A."/>
            <person name="Johnson R.C."/>
            <person name="Conlan S."/>
            <person name="Ramsburg A.M."/>
            <person name="Dekker J.P."/>
            <person name="Lau A.F."/>
            <person name="Khil P."/>
            <person name="Odom R.T."/>
            <person name="Deming C."/>
            <person name="Park M."/>
            <person name="Thomas P.J."/>
            <person name="Henderson D.K."/>
            <person name="Palmore T.N."/>
            <person name="Segre J.A."/>
            <person name="Frank K.M."/>
        </authorList>
    </citation>
    <scope>NUCLEOTIDE SEQUENCE [LARGE SCALE GENOMIC DNA]</scope>
    <source>
        <strain evidence="1 2">ECONIH4</strain>
    </source>
</reference>
<name>A0A7U5TRG3_ECOLX</name>